<evidence type="ECO:0000256" key="2">
    <source>
        <dbReference type="ARBA" id="ARBA00022857"/>
    </source>
</evidence>
<dbReference type="RefSeq" id="WP_202233197.1">
    <property type="nucleotide sequence ID" value="NZ_AP018365.1"/>
</dbReference>
<evidence type="ECO:0000259" key="3">
    <source>
        <dbReference type="Pfam" id="PF05368"/>
    </source>
</evidence>
<dbReference type="EMBL" id="AP018365">
    <property type="protein sequence ID" value="BBA96816.1"/>
    <property type="molecule type" value="Genomic_DNA"/>
</dbReference>
<dbReference type="SUPFAM" id="SSF51735">
    <property type="entry name" value="NAD(P)-binding Rossmann-fold domains"/>
    <property type="match status" value="1"/>
</dbReference>
<organism evidence="4 5">
    <name type="scientific">Actinacidiphila reveromycinica</name>
    <dbReference type="NCBI Taxonomy" id="659352"/>
    <lineage>
        <taxon>Bacteria</taxon>
        <taxon>Bacillati</taxon>
        <taxon>Actinomycetota</taxon>
        <taxon>Actinomycetes</taxon>
        <taxon>Kitasatosporales</taxon>
        <taxon>Streptomycetaceae</taxon>
        <taxon>Actinacidiphila</taxon>
    </lineage>
</organism>
<dbReference type="Proteomes" id="UP000595703">
    <property type="component" value="Chromosome"/>
</dbReference>
<gene>
    <name evidence="4" type="ORF">RVR_2291</name>
</gene>
<dbReference type="KEGG" id="arev:RVR_2291"/>
<reference evidence="4 5" key="1">
    <citation type="journal article" date="2010" name="J. Bacteriol.">
        <title>Biochemical characterization of a novel indole prenyltransferase from Streptomyces sp. SN-593.</title>
        <authorList>
            <person name="Takahashi S."/>
            <person name="Takagi H."/>
            <person name="Toyoda A."/>
            <person name="Uramoto M."/>
            <person name="Nogawa T."/>
            <person name="Ueki M."/>
            <person name="Sakaki Y."/>
            <person name="Osada H."/>
        </authorList>
    </citation>
    <scope>NUCLEOTIDE SEQUENCE [LARGE SCALE GENOMIC DNA]</scope>
    <source>
        <strain evidence="4 5">SN-593</strain>
    </source>
</reference>
<dbReference type="Gene3D" id="3.40.50.720">
    <property type="entry name" value="NAD(P)-binding Rossmann-like Domain"/>
    <property type="match status" value="1"/>
</dbReference>
<proteinExistence type="inferred from homology"/>
<dbReference type="PANTHER" id="PTHR42748">
    <property type="entry name" value="NITROGEN METABOLITE REPRESSION PROTEIN NMRA FAMILY MEMBER"/>
    <property type="match status" value="1"/>
</dbReference>
<keyword evidence="5" id="KW-1185">Reference proteome</keyword>
<protein>
    <recommendedName>
        <fullName evidence="3">NmrA-like domain-containing protein</fullName>
    </recommendedName>
</protein>
<dbReference type="InterPro" id="IPR036291">
    <property type="entry name" value="NAD(P)-bd_dom_sf"/>
</dbReference>
<reference evidence="4 5" key="3">
    <citation type="journal article" date="2011" name="Nat. Chem. Biol.">
        <title>Reveromycin A biosynthesis uses RevG and RevJ for stereospecific spiroacetal formation.</title>
        <authorList>
            <person name="Takahashi S."/>
            <person name="Toyoda A."/>
            <person name="Sekiyama Y."/>
            <person name="Takagi H."/>
            <person name="Nogawa T."/>
            <person name="Uramoto M."/>
            <person name="Suzuki R."/>
            <person name="Koshino H."/>
            <person name="Kumano T."/>
            <person name="Panthee S."/>
            <person name="Dairi T."/>
            <person name="Ishikawa J."/>
            <person name="Ikeda H."/>
            <person name="Sakaki Y."/>
            <person name="Osada H."/>
        </authorList>
    </citation>
    <scope>NUCLEOTIDE SEQUENCE [LARGE SCALE GENOMIC DNA]</scope>
    <source>
        <strain evidence="4 5">SN-593</strain>
    </source>
</reference>
<dbReference type="Pfam" id="PF05368">
    <property type="entry name" value="NmrA"/>
    <property type="match status" value="1"/>
</dbReference>
<dbReference type="PANTHER" id="PTHR42748:SF7">
    <property type="entry name" value="NMRA LIKE REDOX SENSOR 1-RELATED"/>
    <property type="match status" value="1"/>
</dbReference>
<dbReference type="AlphaFoldDB" id="A0A7U3UQH7"/>
<reference evidence="4 5" key="2">
    <citation type="journal article" date="2011" name="J. Antibiot.">
        <title>Furaquinocins I and J: novel polyketide isoprenoid hybrid compounds from Streptomyces reveromyceticus SN-593.</title>
        <authorList>
            <person name="Panthee S."/>
            <person name="Takahashi S."/>
            <person name="Takagi H."/>
            <person name="Nogawa T."/>
            <person name="Oowada E."/>
            <person name="Uramoto M."/>
            <person name="Osada H."/>
        </authorList>
    </citation>
    <scope>NUCLEOTIDE SEQUENCE [LARGE SCALE GENOMIC DNA]</scope>
    <source>
        <strain evidence="4 5">SN-593</strain>
    </source>
</reference>
<accession>A0A7U3UQH7</accession>
<comment type="similarity">
    <text evidence="1">Belongs to the NmrA-type oxidoreductase family.</text>
</comment>
<dbReference type="InterPro" id="IPR008030">
    <property type="entry name" value="NmrA-like"/>
</dbReference>
<evidence type="ECO:0000313" key="5">
    <source>
        <dbReference type="Proteomes" id="UP000595703"/>
    </source>
</evidence>
<evidence type="ECO:0000256" key="1">
    <source>
        <dbReference type="ARBA" id="ARBA00006328"/>
    </source>
</evidence>
<feature type="domain" description="NmrA-like" evidence="3">
    <location>
        <begin position="7"/>
        <end position="248"/>
    </location>
</feature>
<sequence>MTADDAPVLVIGATGHQGGAAARALLAAGTPVRALVRDPHKDAARAVRALGAELVTADLSVRSSLDAAVDGVRAVFSVQMPPMSETGVDFAAELAQATHLIEAARAAGVRQFVQSSTSGVGEHTRAPGWAEGRWAAMAGYFDTKQAILEQVRSAGFARWTVVKPAFFMENLPKLAPRGLRGGLLTVLRPDTEVPLVAGADIGAAVAHAVADPDRFHEVELELAGDRLTMTEIARTLSAVSGVPVTAPSMSVAEALAAGMPSWGAGHVWTDQVGQPARPEFARALGIPVTTFAEWARAHVAPESRRAAAATAPRDTTGPA</sequence>
<keyword evidence="2" id="KW-0521">NADP</keyword>
<dbReference type="InterPro" id="IPR051164">
    <property type="entry name" value="NmrA-like_oxidored"/>
</dbReference>
<reference evidence="4 5" key="4">
    <citation type="journal article" date="2020" name="Sci. Rep.">
        <title>beta-carboline chemical signals induce reveromycin production through a LuxR family regulator in Streptomyces sp. SN-593.</title>
        <authorList>
            <person name="Panthee S."/>
            <person name="Kito N."/>
            <person name="Hayashi T."/>
            <person name="Shimizu T."/>
            <person name="Ishikawa J."/>
            <person name="Hamamoto H."/>
            <person name="Osada H."/>
            <person name="Takahashi S."/>
        </authorList>
    </citation>
    <scope>NUCLEOTIDE SEQUENCE [LARGE SCALE GENOMIC DNA]</scope>
    <source>
        <strain evidence="4 5">SN-593</strain>
    </source>
</reference>
<name>A0A7U3UQH7_9ACTN</name>
<evidence type="ECO:0000313" key="4">
    <source>
        <dbReference type="EMBL" id="BBA96816.1"/>
    </source>
</evidence>